<dbReference type="Proteomes" id="UP000585050">
    <property type="component" value="Unassembled WGS sequence"/>
</dbReference>
<dbReference type="EMBL" id="JABAIL010000003">
    <property type="protein sequence ID" value="NLR91820.1"/>
    <property type="molecule type" value="Genomic_DNA"/>
</dbReference>
<organism evidence="1 2">
    <name type="scientific">Flammeovirga agarivorans</name>
    <dbReference type="NCBI Taxonomy" id="2726742"/>
    <lineage>
        <taxon>Bacteria</taxon>
        <taxon>Pseudomonadati</taxon>
        <taxon>Bacteroidota</taxon>
        <taxon>Cytophagia</taxon>
        <taxon>Cytophagales</taxon>
        <taxon>Flammeovirgaceae</taxon>
        <taxon>Flammeovirga</taxon>
    </lineage>
</organism>
<name>A0A7X8XW75_9BACT</name>
<evidence type="ECO:0000313" key="1">
    <source>
        <dbReference type="EMBL" id="NLR91820.1"/>
    </source>
</evidence>
<comment type="caution">
    <text evidence="1">The sequence shown here is derived from an EMBL/GenBank/DDBJ whole genome shotgun (WGS) entry which is preliminary data.</text>
</comment>
<dbReference type="AlphaFoldDB" id="A0A7X8XW75"/>
<keyword evidence="2" id="KW-1185">Reference proteome</keyword>
<accession>A0A7X8XW75</accession>
<protein>
    <submittedName>
        <fullName evidence="1">Uncharacterized protein</fullName>
    </submittedName>
</protein>
<sequence length="190" mass="22845">MERTSRLIQHEMQRIDKMTKAQALESTLESNYFSPIMDEGIYAKIEPLVIRNPKKIKELFWLQMKSFKELNPEKEKPYYRFISMLDARGDLFYNYSFHTEIELEEKVLSGEILPKRLVAYTLFVIDMSTKERRSIHLCSPFVFCHRQARIWLMDNYNDRFFFCDDKELMKEIKIAGGEVYRFPLGKRKKS</sequence>
<proteinExistence type="predicted"/>
<gene>
    <name evidence="1" type="ORF">HGP29_11410</name>
</gene>
<reference evidence="1 2" key="1">
    <citation type="submission" date="2020-04" db="EMBL/GenBank/DDBJ databases">
        <title>Flammeovirga sp. SR4, a novel species isolated from seawater.</title>
        <authorList>
            <person name="Wang X."/>
        </authorList>
    </citation>
    <scope>NUCLEOTIDE SEQUENCE [LARGE SCALE GENOMIC DNA]</scope>
    <source>
        <strain evidence="1 2">SR4</strain>
    </source>
</reference>
<dbReference type="RefSeq" id="WP_168882533.1">
    <property type="nucleotide sequence ID" value="NZ_JABAIL010000003.1"/>
</dbReference>
<evidence type="ECO:0000313" key="2">
    <source>
        <dbReference type="Proteomes" id="UP000585050"/>
    </source>
</evidence>